<dbReference type="Proteomes" id="UP001501447">
    <property type="component" value="Unassembled WGS sequence"/>
</dbReference>
<dbReference type="Gene3D" id="3.30.110.170">
    <property type="entry name" value="Protein of unknown function (DUF541), domain 1"/>
    <property type="match status" value="1"/>
</dbReference>
<dbReference type="InterPro" id="IPR052022">
    <property type="entry name" value="26kDa_periplasmic_antigen"/>
</dbReference>
<dbReference type="Pfam" id="PF04402">
    <property type="entry name" value="SIMPL"/>
    <property type="match status" value="1"/>
</dbReference>
<organism evidence="2 3">
    <name type="scientific">Streptomyces axinellae</name>
    <dbReference type="NCBI Taxonomy" id="552788"/>
    <lineage>
        <taxon>Bacteria</taxon>
        <taxon>Bacillati</taxon>
        <taxon>Actinomycetota</taxon>
        <taxon>Actinomycetes</taxon>
        <taxon>Kitasatosporales</taxon>
        <taxon>Streptomycetaceae</taxon>
        <taxon>Streptomyces</taxon>
    </lineage>
</organism>
<protein>
    <submittedName>
        <fullName evidence="2">SIMPL domain-containing protein</fullName>
    </submittedName>
</protein>
<evidence type="ECO:0000256" key="1">
    <source>
        <dbReference type="SAM" id="MobiDB-lite"/>
    </source>
</evidence>
<gene>
    <name evidence="2" type="ORF">GCM10009863_50890</name>
</gene>
<dbReference type="RefSeq" id="WP_344568819.1">
    <property type="nucleotide sequence ID" value="NZ_BAAARJ010000018.1"/>
</dbReference>
<accession>A0ABP6CZ11</accession>
<reference evidence="3" key="1">
    <citation type="journal article" date="2019" name="Int. J. Syst. Evol. Microbiol.">
        <title>The Global Catalogue of Microorganisms (GCM) 10K type strain sequencing project: providing services to taxonomists for standard genome sequencing and annotation.</title>
        <authorList>
            <consortium name="The Broad Institute Genomics Platform"/>
            <consortium name="The Broad Institute Genome Sequencing Center for Infectious Disease"/>
            <person name="Wu L."/>
            <person name="Ma J."/>
        </authorList>
    </citation>
    <scope>NUCLEOTIDE SEQUENCE [LARGE SCALE GENOMIC DNA]</scope>
    <source>
        <strain evidence="3">JCM 16373</strain>
    </source>
</reference>
<feature type="compositionally biased region" description="Pro residues" evidence="1">
    <location>
        <begin position="1"/>
        <end position="12"/>
    </location>
</feature>
<dbReference type="PANTHER" id="PTHR34387">
    <property type="entry name" value="SLR1258 PROTEIN"/>
    <property type="match status" value="1"/>
</dbReference>
<dbReference type="Gene3D" id="3.30.70.2970">
    <property type="entry name" value="Protein of unknown function (DUF541), domain 2"/>
    <property type="match status" value="1"/>
</dbReference>
<comment type="caution">
    <text evidence="2">The sequence shown here is derived from an EMBL/GenBank/DDBJ whole genome shotgun (WGS) entry which is preliminary data.</text>
</comment>
<evidence type="ECO:0000313" key="2">
    <source>
        <dbReference type="EMBL" id="GAA2629407.1"/>
    </source>
</evidence>
<name>A0ABP6CZ11_9ACTN</name>
<dbReference type="InterPro" id="IPR007497">
    <property type="entry name" value="SIMPL/DUF541"/>
</dbReference>
<sequence length="272" mass="28575">MTIPPPPPPPPFISSGPDPDSDSGPDSEAGAGSPGVGSGAAARGAVPYGTPEAPRVAVRGEAVLEFDPEIARVWVTVSARGTDRRTALEDLTQRNARALELVRGYGEAVEKLETGTFSVQPELTDKGRRERVHAYHGRVRLTAVVRDFTVLGELTTRLADLELTTVEGPAWALRPGSAAHRTARQQAVREAVTRAREYAGALGASLVALVELADLGAENSGAPPMPAAPGGMMRSGYGGGAPEVTPLALEPQRQTVRAHVNARFVMSRPVLD</sequence>
<dbReference type="PANTHER" id="PTHR34387:SF1">
    <property type="entry name" value="PERIPLASMIC IMMUNOGENIC PROTEIN"/>
    <property type="match status" value="1"/>
</dbReference>
<dbReference type="EMBL" id="BAAARJ010000018">
    <property type="protein sequence ID" value="GAA2629407.1"/>
    <property type="molecule type" value="Genomic_DNA"/>
</dbReference>
<proteinExistence type="predicted"/>
<feature type="region of interest" description="Disordered" evidence="1">
    <location>
        <begin position="1"/>
        <end position="50"/>
    </location>
</feature>
<evidence type="ECO:0000313" key="3">
    <source>
        <dbReference type="Proteomes" id="UP001501447"/>
    </source>
</evidence>
<keyword evidence="3" id="KW-1185">Reference proteome</keyword>